<keyword evidence="2 3" id="KW-0175">Coiled coil</keyword>
<accession>A0A1Y5TBJ2</accession>
<name>A0A1Y5TBJ2_9RHOB</name>
<organism evidence="7 8">
    <name type="scientific">Roseisalinus antarcticus</name>
    <dbReference type="NCBI Taxonomy" id="254357"/>
    <lineage>
        <taxon>Bacteria</taxon>
        <taxon>Pseudomonadati</taxon>
        <taxon>Pseudomonadota</taxon>
        <taxon>Alphaproteobacteria</taxon>
        <taxon>Rhodobacterales</taxon>
        <taxon>Roseobacteraceae</taxon>
        <taxon>Roseisalinus</taxon>
    </lineage>
</organism>
<evidence type="ECO:0000256" key="2">
    <source>
        <dbReference type="ARBA" id="ARBA00023054"/>
    </source>
</evidence>
<evidence type="ECO:0000256" key="3">
    <source>
        <dbReference type="SAM" id="Coils"/>
    </source>
</evidence>
<dbReference type="AlphaFoldDB" id="A0A1Y5TBJ2"/>
<dbReference type="GO" id="GO:0030313">
    <property type="term" value="C:cell envelope"/>
    <property type="evidence" value="ECO:0007669"/>
    <property type="project" value="UniProtKB-SubCell"/>
</dbReference>
<feature type="compositionally biased region" description="Basic and acidic residues" evidence="4">
    <location>
        <begin position="1"/>
        <end position="10"/>
    </location>
</feature>
<dbReference type="RefSeq" id="WP_085879406.1">
    <property type="nucleotide sequence ID" value="NZ_FWFZ01000012.1"/>
</dbReference>
<dbReference type="Proteomes" id="UP000193900">
    <property type="component" value="Unassembled WGS sequence"/>
</dbReference>
<feature type="coiled-coil region" evidence="3">
    <location>
        <begin position="439"/>
        <end position="485"/>
    </location>
</feature>
<gene>
    <name evidence="7" type="ORF">ROA7023_02567</name>
</gene>
<reference evidence="7 8" key="1">
    <citation type="submission" date="2017-03" db="EMBL/GenBank/DDBJ databases">
        <authorList>
            <person name="Afonso C.L."/>
            <person name="Miller P.J."/>
            <person name="Scott M.A."/>
            <person name="Spackman E."/>
            <person name="Goraichik I."/>
            <person name="Dimitrov K.M."/>
            <person name="Suarez D.L."/>
            <person name="Swayne D.E."/>
        </authorList>
    </citation>
    <scope>NUCLEOTIDE SEQUENCE [LARGE SCALE GENOMIC DNA]</scope>
    <source>
        <strain evidence="7 8">CECT 7023</strain>
    </source>
</reference>
<dbReference type="Gene3D" id="3.30.450.40">
    <property type="match status" value="1"/>
</dbReference>
<evidence type="ECO:0000259" key="6">
    <source>
        <dbReference type="Pfam" id="PF25973"/>
    </source>
</evidence>
<evidence type="ECO:0000313" key="8">
    <source>
        <dbReference type="Proteomes" id="UP000193900"/>
    </source>
</evidence>
<proteinExistence type="predicted"/>
<sequence>MSQSEEHRSDQLSPGIGPKAADPSRPAAVVPRQAWSALSDSDPTTFGQAWLRVFATAAPGLLAARLMLRRPGEGLVTIAEIGTADRHAAELGSAAEAALAKSLGVARRGPAVLEAAYPVSVDGRIEALISVAAPPGVTADEVQGWLRWGAGWLRAWVLDRARASDAPSVERARAAIELLSGSLEEEGFRAAALRTVTEIARLGQCDRVSVGFRRRGRVRVAAISHTAQFGKRMDLVRLVGGAMDEALDQQATLLWPVADEALPQGARAQGALSRQAGDAQVLTIPVFTRGRFAGAFTFERTAGAPFDQPTVDLLAAATGLAGPILEEKRRNDRWLIAKTGESLWRMMAAVFGKGYLKLKLAGLVLIALAVLFSQWTTTYTVGARAVLEGRIQRAVVAPFDGFVAAAPRRAGDTVAEGELLARLDDRDLTLERLNWHAERRQAELEYETAVGERDRARLNILQARIEQAEAQIDLIEGQIARADIRAPFGGLIVSGDLSQAIGGSATRGQELFRIAPLDDYRVMLWIDEAQVGDVVSGATGSVVLSAMPTAPMPIRIGRVTPVAEVRDGRNMFRAEADLLGASDRLRPGMEGLAKVDVGERLVIWTWTRELIDWTRLTFWRLSG</sequence>
<dbReference type="InterPro" id="IPR029016">
    <property type="entry name" value="GAF-like_dom_sf"/>
</dbReference>
<dbReference type="EMBL" id="FWFZ01000012">
    <property type="protein sequence ID" value="SLN56663.1"/>
    <property type="molecule type" value="Genomic_DNA"/>
</dbReference>
<dbReference type="SUPFAM" id="SSF55781">
    <property type="entry name" value="GAF domain-like"/>
    <property type="match status" value="1"/>
</dbReference>
<dbReference type="SUPFAM" id="SSF111369">
    <property type="entry name" value="HlyD-like secretion proteins"/>
    <property type="match status" value="1"/>
</dbReference>
<feature type="domain" description="CzcB-like barrel-sandwich hybrid" evidence="6">
    <location>
        <begin position="394"/>
        <end position="515"/>
    </location>
</feature>
<dbReference type="Gene3D" id="2.40.50.100">
    <property type="match status" value="1"/>
</dbReference>
<dbReference type="PANTHER" id="PTHR32347:SF23">
    <property type="entry name" value="BLL5650 PROTEIN"/>
    <property type="match status" value="1"/>
</dbReference>
<protein>
    <submittedName>
        <fullName evidence="7">HlyD family secretion protein</fullName>
    </submittedName>
</protein>
<dbReference type="Pfam" id="PF01590">
    <property type="entry name" value="GAF"/>
    <property type="match status" value="1"/>
</dbReference>
<dbReference type="Gene3D" id="2.40.30.170">
    <property type="match status" value="1"/>
</dbReference>
<dbReference type="Pfam" id="PF25973">
    <property type="entry name" value="BSH_CzcB"/>
    <property type="match status" value="1"/>
</dbReference>
<comment type="subcellular location">
    <subcellularLocation>
        <location evidence="1">Cell envelope</location>
    </subcellularLocation>
</comment>
<dbReference type="InterPro" id="IPR058647">
    <property type="entry name" value="BSH_CzcB-like"/>
</dbReference>
<dbReference type="InterPro" id="IPR050465">
    <property type="entry name" value="UPF0194_transport"/>
</dbReference>
<evidence type="ECO:0000259" key="5">
    <source>
        <dbReference type="Pfam" id="PF01590"/>
    </source>
</evidence>
<dbReference type="OrthoDB" id="9806939at2"/>
<evidence type="ECO:0000313" key="7">
    <source>
        <dbReference type="EMBL" id="SLN56663.1"/>
    </source>
</evidence>
<feature type="region of interest" description="Disordered" evidence="4">
    <location>
        <begin position="1"/>
        <end position="33"/>
    </location>
</feature>
<dbReference type="InterPro" id="IPR003018">
    <property type="entry name" value="GAF"/>
</dbReference>
<feature type="domain" description="GAF" evidence="5">
    <location>
        <begin position="193"/>
        <end position="320"/>
    </location>
</feature>
<dbReference type="PANTHER" id="PTHR32347">
    <property type="entry name" value="EFFLUX SYSTEM COMPONENT YKNX-RELATED"/>
    <property type="match status" value="1"/>
</dbReference>
<evidence type="ECO:0000256" key="4">
    <source>
        <dbReference type="SAM" id="MobiDB-lite"/>
    </source>
</evidence>
<evidence type="ECO:0000256" key="1">
    <source>
        <dbReference type="ARBA" id="ARBA00004196"/>
    </source>
</evidence>
<keyword evidence="8" id="KW-1185">Reference proteome</keyword>